<gene>
    <name evidence="4" type="ORF">BI308_20100</name>
</gene>
<dbReference type="Pfam" id="PF02481">
    <property type="entry name" value="DNA_processg_A"/>
    <property type="match status" value="1"/>
</dbReference>
<organism evidence="4 5">
    <name type="scientific">Roseofilum reptotaenium AO1-A</name>
    <dbReference type="NCBI Taxonomy" id="1925591"/>
    <lineage>
        <taxon>Bacteria</taxon>
        <taxon>Bacillati</taxon>
        <taxon>Cyanobacteriota</taxon>
        <taxon>Cyanophyceae</taxon>
        <taxon>Desertifilales</taxon>
        <taxon>Desertifilaceae</taxon>
        <taxon>Roseofilum</taxon>
    </lineage>
</organism>
<dbReference type="SUPFAM" id="SSF102405">
    <property type="entry name" value="MCP/YpsA-like"/>
    <property type="match status" value="1"/>
</dbReference>
<dbReference type="InterPro" id="IPR057666">
    <property type="entry name" value="DrpA_SLOG"/>
</dbReference>
<feature type="domain" description="Smf/DprA SLOG" evidence="2">
    <location>
        <begin position="79"/>
        <end position="289"/>
    </location>
</feature>
<dbReference type="SUPFAM" id="SSF47781">
    <property type="entry name" value="RuvA domain 2-like"/>
    <property type="match status" value="1"/>
</dbReference>
<sequence length="383" mass="41743">MTERAFWLAWSQLPKVGPVLLQRIENQFGSLAAAWQADAIALSSIEGVGIKTAQSWVAHRKQLDPIALLEQHLQTNPQFWTPSDALYPRLLLEIPSPPPVLYYRGIVEPEENQGIRPAVAIVGTREVTDYGRRWTYRLSKQLVQRGFTIVSGMAQGVDTQAHRGCLDAGGRTIAVLGTGVDIIYPPGNQSLYNQILEQGLAISEYPAGVQPNRAHFPQRNRIVAGLSRAVLVTEAPTHSGALITARLANEFGRDVYVLPGRIDDENSKGCLGLISKGAQVLINEGYVLELLSQIPELDPVIPRENVPTQQLSLFPTSPKPAPAPVPSLPPLQQKVLDGVKMEATSLDAIVQQTGLSAAEVSSTLIELELLGLVSQLPGMRYQR</sequence>
<dbReference type="Proteomes" id="UP000183940">
    <property type="component" value="Unassembled WGS sequence"/>
</dbReference>
<dbReference type="Pfam" id="PF14520">
    <property type="entry name" value="HHH_5"/>
    <property type="match status" value="1"/>
</dbReference>
<keyword evidence="5" id="KW-1185">Reference proteome</keyword>
<proteinExistence type="inferred from homology"/>
<dbReference type="InterPro" id="IPR036388">
    <property type="entry name" value="WH-like_DNA-bd_sf"/>
</dbReference>
<dbReference type="InterPro" id="IPR010994">
    <property type="entry name" value="RuvA_2-like"/>
</dbReference>
<comment type="caution">
    <text evidence="4">The sequence shown here is derived from an EMBL/GenBank/DDBJ whole genome shotgun (WGS) entry which is preliminary data.</text>
</comment>
<evidence type="ECO:0000259" key="2">
    <source>
        <dbReference type="Pfam" id="PF02481"/>
    </source>
</evidence>
<dbReference type="PANTHER" id="PTHR43022:SF1">
    <property type="entry name" value="PROTEIN SMF"/>
    <property type="match status" value="1"/>
</dbReference>
<dbReference type="InterPro" id="IPR003488">
    <property type="entry name" value="DprA"/>
</dbReference>
<reference evidence="4" key="1">
    <citation type="submission" date="2016-10" db="EMBL/GenBank/DDBJ databases">
        <title>CRISPR-Cas defence system in Roseofilum reptotaenium: evidence of a bacteriophage-cyanobacterium arms race in the coral black band disease.</title>
        <authorList>
            <person name="Buerger P."/>
            <person name="Wood-Charlson E.M."/>
            <person name="Weynberg K.D."/>
            <person name="Willis B."/>
            <person name="Van Oppen M.J."/>
        </authorList>
    </citation>
    <scope>NUCLEOTIDE SEQUENCE [LARGE SCALE GENOMIC DNA]</scope>
    <source>
        <strain evidence="4">AO1-A</strain>
    </source>
</reference>
<evidence type="ECO:0000259" key="3">
    <source>
        <dbReference type="Pfam" id="PF17782"/>
    </source>
</evidence>
<accession>A0A1L9QM68</accession>
<protein>
    <submittedName>
        <fullName evidence="4">DNA protecting protein DprA</fullName>
    </submittedName>
</protein>
<evidence type="ECO:0000313" key="4">
    <source>
        <dbReference type="EMBL" id="OJJ21906.1"/>
    </source>
</evidence>
<dbReference type="GO" id="GO:0009294">
    <property type="term" value="P:DNA-mediated transformation"/>
    <property type="evidence" value="ECO:0007669"/>
    <property type="project" value="InterPro"/>
</dbReference>
<dbReference type="Gene3D" id="1.10.10.10">
    <property type="entry name" value="Winged helix-like DNA-binding domain superfamily/Winged helix DNA-binding domain"/>
    <property type="match status" value="1"/>
</dbReference>
<dbReference type="InterPro" id="IPR041614">
    <property type="entry name" value="DprA_WH"/>
</dbReference>
<name>A0A1L9QM68_9CYAN</name>
<dbReference type="PANTHER" id="PTHR43022">
    <property type="entry name" value="PROTEIN SMF"/>
    <property type="match status" value="1"/>
</dbReference>
<dbReference type="Pfam" id="PF17782">
    <property type="entry name" value="WHD_DprA"/>
    <property type="match status" value="1"/>
</dbReference>
<evidence type="ECO:0000256" key="1">
    <source>
        <dbReference type="ARBA" id="ARBA00006525"/>
    </source>
</evidence>
<dbReference type="EMBL" id="MLAW01000045">
    <property type="protein sequence ID" value="OJJ21906.1"/>
    <property type="molecule type" value="Genomic_DNA"/>
</dbReference>
<evidence type="ECO:0000313" key="5">
    <source>
        <dbReference type="Proteomes" id="UP000183940"/>
    </source>
</evidence>
<dbReference type="NCBIfam" id="TIGR00732">
    <property type="entry name" value="dprA"/>
    <property type="match status" value="1"/>
</dbReference>
<dbReference type="STRING" id="1925591.BI308_20100"/>
<feature type="domain" description="DprA winged helix" evidence="3">
    <location>
        <begin position="320"/>
        <end position="379"/>
    </location>
</feature>
<dbReference type="Gene3D" id="3.40.50.450">
    <property type="match status" value="1"/>
</dbReference>
<dbReference type="AlphaFoldDB" id="A0A1L9QM68"/>
<comment type="similarity">
    <text evidence="1">Belongs to the DprA/Smf family.</text>
</comment>